<name>A0A8K0TSV8_9PEZI</name>
<dbReference type="Pfam" id="PF09825">
    <property type="entry name" value="BPL_N"/>
    <property type="match status" value="1"/>
</dbReference>
<proteinExistence type="predicted"/>
<evidence type="ECO:0000313" key="3">
    <source>
        <dbReference type="Proteomes" id="UP000813385"/>
    </source>
</evidence>
<dbReference type="SUPFAM" id="SSF55681">
    <property type="entry name" value="Class II aaRS and biotin synthetases"/>
    <property type="match status" value="1"/>
</dbReference>
<dbReference type="EMBL" id="JAGPXD010000001">
    <property type="protein sequence ID" value="KAH7376200.1"/>
    <property type="molecule type" value="Genomic_DNA"/>
</dbReference>
<dbReference type="InterPro" id="IPR029062">
    <property type="entry name" value="Class_I_gatase-like"/>
</dbReference>
<dbReference type="Gene3D" id="3.40.50.880">
    <property type="match status" value="1"/>
</dbReference>
<dbReference type="OrthoDB" id="10250105at2759"/>
<dbReference type="GO" id="GO:0005737">
    <property type="term" value="C:cytoplasm"/>
    <property type="evidence" value="ECO:0007669"/>
    <property type="project" value="TreeGrafter"/>
</dbReference>
<reference evidence="2" key="1">
    <citation type="journal article" date="2021" name="Nat. Commun.">
        <title>Genetic determinants of endophytism in the Arabidopsis root mycobiome.</title>
        <authorList>
            <person name="Mesny F."/>
            <person name="Miyauchi S."/>
            <person name="Thiergart T."/>
            <person name="Pickel B."/>
            <person name="Atanasova L."/>
            <person name="Karlsson M."/>
            <person name="Huettel B."/>
            <person name="Barry K.W."/>
            <person name="Haridas S."/>
            <person name="Chen C."/>
            <person name="Bauer D."/>
            <person name="Andreopoulos W."/>
            <person name="Pangilinan J."/>
            <person name="LaButti K."/>
            <person name="Riley R."/>
            <person name="Lipzen A."/>
            <person name="Clum A."/>
            <person name="Drula E."/>
            <person name="Henrissat B."/>
            <person name="Kohler A."/>
            <person name="Grigoriev I.V."/>
            <person name="Martin F.M."/>
            <person name="Hacquard S."/>
        </authorList>
    </citation>
    <scope>NUCLEOTIDE SEQUENCE</scope>
    <source>
        <strain evidence="2">MPI-CAGE-AT-0016</strain>
    </source>
</reference>
<evidence type="ECO:0000313" key="2">
    <source>
        <dbReference type="EMBL" id="KAH7376200.1"/>
    </source>
</evidence>
<keyword evidence="3" id="KW-1185">Reference proteome</keyword>
<keyword evidence="2" id="KW-0436">Ligase</keyword>
<comment type="caution">
    <text evidence="2">The sequence shown here is derived from an EMBL/GenBank/DDBJ whole genome shotgun (WGS) entry which is preliminary data.</text>
</comment>
<dbReference type="SUPFAM" id="SSF52317">
    <property type="entry name" value="Class I glutamine amidotransferase-like"/>
    <property type="match status" value="1"/>
</dbReference>
<dbReference type="InterPro" id="IPR019197">
    <property type="entry name" value="Biotin-prot_ligase_N"/>
</dbReference>
<gene>
    <name evidence="2" type="ORF">B0T11DRAFT_346247</name>
</gene>
<dbReference type="InterPro" id="IPR004143">
    <property type="entry name" value="BPL_LPL_catalytic"/>
</dbReference>
<dbReference type="PANTHER" id="PTHR12835">
    <property type="entry name" value="BIOTIN PROTEIN LIGASE"/>
    <property type="match status" value="1"/>
</dbReference>
<dbReference type="Proteomes" id="UP000813385">
    <property type="component" value="Unassembled WGS sequence"/>
</dbReference>
<dbReference type="CDD" id="cd03144">
    <property type="entry name" value="GATase1_ScBLP_like"/>
    <property type="match status" value="1"/>
</dbReference>
<protein>
    <submittedName>
        <fullName evidence="2">Biotin-protein ligase</fullName>
    </submittedName>
</protein>
<dbReference type="AlphaFoldDB" id="A0A8K0TSV8"/>
<dbReference type="InterPro" id="IPR045864">
    <property type="entry name" value="aa-tRNA-synth_II/BPL/LPL"/>
</dbReference>
<dbReference type="PROSITE" id="PS51733">
    <property type="entry name" value="BPL_LPL_CATALYTIC"/>
    <property type="match status" value="1"/>
</dbReference>
<organism evidence="2 3">
    <name type="scientific">Plectosphaerella cucumerina</name>
    <dbReference type="NCBI Taxonomy" id="40658"/>
    <lineage>
        <taxon>Eukaryota</taxon>
        <taxon>Fungi</taxon>
        <taxon>Dikarya</taxon>
        <taxon>Ascomycota</taxon>
        <taxon>Pezizomycotina</taxon>
        <taxon>Sordariomycetes</taxon>
        <taxon>Hypocreomycetidae</taxon>
        <taxon>Glomerellales</taxon>
        <taxon>Plectosphaerellaceae</taxon>
        <taxon>Plectosphaerella</taxon>
    </lineage>
</organism>
<dbReference type="Gene3D" id="3.30.930.10">
    <property type="entry name" value="Bira Bifunctional Protein, Domain 2"/>
    <property type="match status" value="1"/>
</dbReference>
<dbReference type="GO" id="GO:0004077">
    <property type="term" value="F:biotin--[biotin carboxyl-carrier protein] ligase activity"/>
    <property type="evidence" value="ECO:0007669"/>
    <property type="project" value="TreeGrafter"/>
</dbReference>
<sequence>MSSRKLNVLVYTGTGTTAESVRHALTTLRRLLTPNYAVTPITEAVLLKEPWPQTCALLVFPGGGDLGYCRVLNGDGNRRISDFVRRGGAYLGLCAGGYYGAARCEFEVGSDDPAMEVVGRRELAFFPGTCRGGAFRGFQYHSENGARAVALAVRRDAFGESAGAPEKASSYYNGGGVFVDAASFASEGVEVLATYEDKIDVDGGDGNAAAVYCKVSEGAAILLGPHPEFAAANLHRQPDNPRYDKLIDTLLEHDPARSAFLKACLRKLGLEVDDDDTDIPSLSCLHISSLNHVEAEELIHSLDDILTVEDGLEYLRDQAGTFLIDRTSRWSLKGLQEALPGEGDAAKGRLSADGLFIDYSGAVTDIVPHETAWPDDKATPDFQHSFYYHCLRAYHRIETDASAWGTVLAYGEVVTSTNTTMDKNPKLLAKLPTGFTLTATRQVAARGRGSNVWVCPAGSLVFSTVINHPAHLAASRPVVFLQYLAAIAVAEAVKSYDIGYEEMPVKLKWPNDICTAARNKMWTDQATPADALDPDSPPSKPAYVKIGGILSTCSYTAGSYSCVVGIGINTSNPRPTTSLNALLPTARAGGSHRGLEPFRLEKLLARILARFEALHAQFMREGFSRDIEVRYYRHWLHSGQTVTLEAEGGVRARITGITTDWGMLKAVEVDAVTGRETGRTFALQSDENSFDFFKGLVKRKL</sequence>
<evidence type="ECO:0000259" key="1">
    <source>
        <dbReference type="PROSITE" id="PS51733"/>
    </source>
</evidence>
<dbReference type="Pfam" id="PF03099">
    <property type="entry name" value="BPL_LplA_LipB"/>
    <property type="match status" value="1"/>
</dbReference>
<feature type="domain" description="BPL/LPL catalytic" evidence="1">
    <location>
        <begin position="393"/>
        <end position="619"/>
    </location>
</feature>
<accession>A0A8K0TSV8</accession>
<dbReference type="PANTHER" id="PTHR12835:SF5">
    <property type="entry name" value="BIOTIN--PROTEIN LIGASE"/>
    <property type="match status" value="1"/>
</dbReference>